<protein>
    <submittedName>
        <fullName evidence="1">Uncharacterized protein</fullName>
    </submittedName>
</protein>
<dbReference type="AlphaFoldDB" id="A0A2Z6QVJ7"/>
<evidence type="ECO:0000313" key="2">
    <source>
        <dbReference type="Proteomes" id="UP000247702"/>
    </source>
</evidence>
<dbReference type="Proteomes" id="UP000247702">
    <property type="component" value="Unassembled WGS sequence"/>
</dbReference>
<accession>A0A2Z6QVJ7</accession>
<reference evidence="1 2" key="1">
    <citation type="submission" date="2017-11" db="EMBL/GenBank/DDBJ databases">
        <title>The genome of Rhizophagus clarus HR1 reveals common genetic basis of auxotrophy among arbuscular mycorrhizal fungi.</title>
        <authorList>
            <person name="Kobayashi Y."/>
        </authorList>
    </citation>
    <scope>NUCLEOTIDE SEQUENCE [LARGE SCALE GENOMIC DNA]</scope>
    <source>
        <strain evidence="1 2">HR1</strain>
    </source>
</reference>
<organism evidence="1 2">
    <name type="scientific">Rhizophagus clarus</name>
    <dbReference type="NCBI Taxonomy" id="94130"/>
    <lineage>
        <taxon>Eukaryota</taxon>
        <taxon>Fungi</taxon>
        <taxon>Fungi incertae sedis</taxon>
        <taxon>Mucoromycota</taxon>
        <taxon>Glomeromycotina</taxon>
        <taxon>Glomeromycetes</taxon>
        <taxon>Glomerales</taxon>
        <taxon>Glomeraceae</taxon>
        <taxon>Rhizophagus</taxon>
    </lineage>
</organism>
<keyword evidence="2" id="KW-1185">Reference proteome</keyword>
<gene>
    <name evidence="1" type="ORF">RclHR1_10820012</name>
</gene>
<dbReference type="EMBL" id="BEXD01000094">
    <property type="protein sequence ID" value="GBB84206.1"/>
    <property type="molecule type" value="Genomic_DNA"/>
</dbReference>
<comment type="caution">
    <text evidence="1">The sequence shown here is derived from an EMBL/GenBank/DDBJ whole genome shotgun (WGS) entry which is preliminary data.</text>
</comment>
<sequence>MQYLSKRLPNYTVFFSSLDTSQHVHSSGDVSLFIDNSLASHVHTYHSHSSHLLSVDLYFKGRVKLRVFVIYIPPTSNQILRDSTIDLLMQALSDVKRLGTFHHADIISRIDYVWSCPLLKFFLLTAFVFDMQDICSSNHNPVITYFDSSLLNASVKLARAKQLNRRSHHVFIFDSVSPALWNTFLTHTDALCTIPPFTFSSWHINRMCEYLHSIILKSATHTLPARTVRNDYTPKLPKGLEILIQHCRFVSHVIHSIQLLCRYPSTFSSSHDTKWSSHLTCLGCISKLYSASLVSSSALPLTLSSCHIDNFTAFLASLTNMSKSLRGLHLLKEKEFQDFSIKTHIENQNVNFNTDISDFINSALSRSRHRIILDRVFINHPITPRLLTDPKAVADAVVDHFQNSVPIKASPPSDISVLPERWCSVYTPKDGIAPDTYDSLLLSPSLEE</sequence>
<proteinExistence type="predicted"/>
<evidence type="ECO:0000313" key="1">
    <source>
        <dbReference type="EMBL" id="GBB84206.1"/>
    </source>
</evidence>
<name>A0A2Z6QVJ7_9GLOM</name>